<dbReference type="WBParaSite" id="GPUH_0002083501-mRNA-1">
    <property type="protein sequence ID" value="GPUH_0002083501-mRNA-1"/>
    <property type="gene ID" value="GPUH_0002083501"/>
</dbReference>
<evidence type="ECO:0000256" key="1">
    <source>
        <dbReference type="SAM" id="MobiDB-lite"/>
    </source>
</evidence>
<feature type="compositionally biased region" description="Polar residues" evidence="1">
    <location>
        <begin position="117"/>
        <end position="130"/>
    </location>
</feature>
<dbReference type="AlphaFoldDB" id="A0A183EIL9"/>
<feature type="compositionally biased region" description="Basic and acidic residues" evidence="1">
    <location>
        <begin position="1"/>
        <end position="14"/>
    </location>
</feature>
<sequence length="340" mass="36833">MFASKKNEWMKAQEDAMEVDDDDDAEQRVDDEDLSLTYLSGYGAMFASKKNEWMKAQEDAMEVDDDDEQHVDDEDLSLTYLSGYGVPGSMDEVRSKESTSRLSTSKRQLHTPALSCNLRSAASKTRTSPRSIPGKVAQYVSEGAATSGVTQKTVVSKTKKVEEMRSVSNKSSASSNSQSAKPHRKAATEKTNLVAAAAAHEKMPLKRTSLAQQQRKLPADDGKSTCARVVPISVAISNAAASAARYSSSTSKRESPSLPLSRPCPASIARLPSASPLMPYGRSASSASISSNCNKAHFWLNPGLASIVSCLPSQGPLASRPRKWQLVLVHQPGLQRRWLL</sequence>
<feature type="compositionally biased region" description="Acidic residues" evidence="1">
    <location>
        <begin position="15"/>
        <end position="28"/>
    </location>
</feature>
<proteinExistence type="predicted"/>
<feature type="compositionally biased region" description="Low complexity" evidence="1">
    <location>
        <begin position="166"/>
        <end position="180"/>
    </location>
</feature>
<feature type="region of interest" description="Disordered" evidence="1">
    <location>
        <begin position="200"/>
        <end position="222"/>
    </location>
</feature>
<reference evidence="4" key="1">
    <citation type="submission" date="2016-06" db="UniProtKB">
        <authorList>
            <consortium name="WormBaseParasite"/>
        </authorList>
    </citation>
    <scope>IDENTIFICATION</scope>
</reference>
<name>A0A183EIL9_9BILA</name>
<gene>
    <name evidence="2" type="ORF">GPUH_LOCUS20812</name>
</gene>
<feature type="compositionally biased region" description="Low complexity" evidence="1">
    <location>
        <begin position="146"/>
        <end position="156"/>
    </location>
</feature>
<evidence type="ECO:0000313" key="4">
    <source>
        <dbReference type="WBParaSite" id="GPUH_0002083501-mRNA-1"/>
    </source>
</evidence>
<feature type="region of interest" description="Disordered" evidence="1">
    <location>
        <begin position="87"/>
        <end position="188"/>
    </location>
</feature>
<evidence type="ECO:0000313" key="2">
    <source>
        <dbReference type="EMBL" id="VDN36876.1"/>
    </source>
</evidence>
<dbReference type="Proteomes" id="UP000271098">
    <property type="component" value="Unassembled WGS sequence"/>
</dbReference>
<feature type="region of interest" description="Disordered" evidence="1">
    <location>
        <begin position="1"/>
        <end position="28"/>
    </location>
</feature>
<protein>
    <submittedName>
        <fullName evidence="2 4">Uncharacterized protein</fullName>
    </submittedName>
</protein>
<dbReference type="EMBL" id="UYRT01091198">
    <property type="protein sequence ID" value="VDN36876.1"/>
    <property type="molecule type" value="Genomic_DNA"/>
</dbReference>
<accession>A0A183EIL9</accession>
<evidence type="ECO:0000313" key="3">
    <source>
        <dbReference type="Proteomes" id="UP000271098"/>
    </source>
</evidence>
<keyword evidence="3" id="KW-1185">Reference proteome</keyword>
<reference evidence="2 3" key="2">
    <citation type="submission" date="2018-11" db="EMBL/GenBank/DDBJ databases">
        <authorList>
            <consortium name="Pathogen Informatics"/>
        </authorList>
    </citation>
    <scope>NUCLEOTIDE SEQUENCE [LARGE SCALE GENOMIC DNA]</scope>
</reference>
<organism evidence="4">
    <name type="scientific">Gongylonema pulchrum</name>
    <dbReference type="NCBI Taxonomy" id="637853"/>
    <lineage>
        <taxon>Eukaryota</taxon>
        <taxon>Metazoa</taxon>
        <taxon>Ecdysozoa</taxon>
        <taxon>Nematoda</taxon>
        <taxon>Chromadorea</taxon>
        <taxon>Rhabditida</taxon>
        <taxon>Spirurina</taxon>
        <taxon>Spiruromorpha</taxon>
        <taxon>Spiruroidea</taxon>
        <taxon>Gongylonematidae</taxon>
        <taxon>Gongylonema</taxon>
    </lineage>
</organism>